<dbReference type="EMBL" id="JBEAFC010000002">
    <property type="protein sequence ID" value="KAL1566434.1"/>
    <property type="molecule type" value="Genomic_DNA"/>
</dbReference>
<organism evidence="8 9">
    <name type="scientific">Salvia divinorum</name>
    <name type="common">Maria pastora</name>
    <name type="synonym">Diviner's sage</name>
    <dbReference type="NCBI Taxonomy" id="28513"/>
    <lineage>
        <taxon>Eukaryota</taxon>
        <taxon>Viridiplantae</taxon>
        <taxon>Streptophyta</taxon>
        <taxon>Embryophyta</taxon>
        <taxon>Tracheophyta</taxon>
        <taxon>Spermatophyta</taxon>
        <taxon>Magnoliopsida</taxon>
        <taxon>eudicotyledons</taxon>
        <taxon>Gunneridae</taxon>
        <taxon>Pentapetalae</taxon>
        <taxon>asterids</taxon>
        <taxon>lamiids</taxon>
        <taxon>Lamiales</taxon>
        <taxon>Lamiaceae</taxon>
        <taxon>Nepetoideae</taxon>
        <taxon>Mentheae</taxon>
        <taxon>Salviinae</taxon>
        <taxon>Salvia</taxon>
        <taxon>Salvia subgen. Calosphace</taxon>
    </lineage>
</organism>
<dbReference type="SUPFAM" id="SSF55455">
    <property type="entry name" value="SRF-like"/>
    <property type="match status" value="1"/>
</dbReference>
<dbReference type="InterPro" id="IPR036879">
    <property type="entry name" value="TF_MADSbox_sf"/>
</dbReference>
<keyword evidence="4" id="KW-0804">Transcription</keyword>
<dbReference type="AlphaFoldDB" id="A0ABD1ICJ4"/>
<dbReference type="SMART" id="SM00432">
    <property type="entry name" value="MADS"/>
    <property type="match status" value="1"/>
</dbReference>
<dbReference type="GO" id="GO:0003677">
    <property type="term" value="F:DNA binding"/>
    <property type="evidence" value="ECO:0007669"/>
    <property type="project" value="UniProtKB-KW"/>
</dbReference>
<evidence type="ECO:0000256" key="2">
    <source>
        <dbReference type="ARBA" id="ARBA00023015"/>
    </source>
</evidence>
<evidence type="ECO:0000259" key="7">
    <source>
        <dbReference type="PROSITE" id="PS50066"/>
    </source>
</evidence>
<comment type="subcellular location">
    <subcellularLocation>
        <location evidence="1">Nucleus</location>
    </subcellularLocation>
</comment>
<dbReference type="Gene3D" id="3.40.1810.10">
    <property type="entry name" value="Transcription factor, MADS-box"/>
    <property type="match status" value="1"/>
</dbReference>
<proteinExistence type="predicted"/>
<dbReference type="Pfam" id="PF00319">
    <property type="entry name" value="SRF-TF"/>
    <property type="match status" value="1"/>
</dbReference>
<keyword evidence="5" id="KW-0539">Nucleus</keyword>
<dbReference type="CDD" id="cd00266">
    <property type="entry name" value="MADS_SRF_like"/>
    <property type="match status" value="1"/>
</dbReference>
<evidence type="ECO:0000256" key="3">
    <source>
        <dbReference type="ARBA" id="ARBA00023125"/>
    </source>
</evidence>
<name>A0ABD1ICJ4_SALDI</name>
<dbReference type="InterPro" id="IPR002100">
    <property type="entry name" value="TF_MADSbox"/>
</dbReference>
<sequence>MGRAKLKLQFIENRKLRLSTLKRRKEGLEKKLHELTTLCDVPACMIIHDPFTNSTYIWPDDSAQVRLLIDSYKANPSAVKAFGLSDFFKEELVKKDAETEFPTWDYRLDLMDESQLRELSVGVRAEAEAVRSRIDFMKREAMMKEENNNSNVMLDLEEIVDQDEIFSIADDMATTNADLNLNLPQPLKREAVMKNSNNVILDLDKFEEIVDRDDFFSIVDVMVADANAQLPVPDDYCPPPLNLPQPAMMKNNNSNVVLDLDDFEDIVDEDGRFCIADVMAVAMSAANAQLPVPDYYCPQQDYTFSVADVMAAMSGNRQLALPDYYCSQPLDLPQTFMDHNHLNRGYCSSMDVNWFAGDDGGDLASYLWH</sequence>
<dbReference type="PROSITE" id="PS50066">
    <property type="entry name" value="MADS_BOX_2"/>
    <property type="match status" value="1"/>
</dbReference>
<protein>
    <submittedName>
        <fullName evidence="8">MADS-box protein FLOWERING LOCUS C-like</fullName>
    </submittedName>
</protein>
<evidence type="ECO:0000313" key="9">
    <source>
        <dbReference type="Proteomes" id="UP001567538"/>
    </source>
</evidence>
<dbReference type="Proteomes" id="UP001567538">
    <property type="component" value="Unassembled WGS sequence"/>
</dbReference>
<keyword evidence="6" id="KW-0175">Coiled coil</keyword>
<evidence type="ECO:0000256" key="5">
    <source>
        <dbReference type="ARBA" id="ARBA00023242"/>
    </source>
</evidence>
<keyword evidence="2" id="KW-0805">Transcription regulation</keyword>
<feature type="coiled-coil region" evidence="6">
    <location>
        <begin position="11"/>
        <end position="38"/>
    </location>
</feature>
<dbReference type="PANTHER" id="PTHR11945">
    <property type="entry name" value="MADS BOX PROTEIN"/>
    <property type="match status" value="1"/>
</dbReference>
<evidence type="ECO:0000256" key="6">
    <source>
        <dbReference type="SAM" id="Coils"/>
    </source>
</evidence>
<dbReference type="InterPro" id="IPR033897">
    <property type="entry name" value="SRF-like_MADS-box"/>
</dbReference>
<evidence type="ECO:0000313" key="8">
    <source>
        <dbReference type="EMBL" id="KAL1566434.1"/>
    </source>
</evidence>
<reference evidence="8 9" key="1">
    <citation type="submission" date="2024-06" db="EMBL/GenBank/DDBJ databases">
        <title>A chromosome level genome sequence of Diviner's sage (Salvia divinorum).</title>
        <authorList>
            <person name="Ford S.A."/>
            <person name="Ro D.-K."/>
            <person name="Ness R.W."/>
            <person name="Phillips M.A."/>
        </authorList>
    </citation>
    <scope>NUCLEOTIDE SEQUENCE [LARGE SCALE GENOMIC DNA]</scope>
    <source>
        <strain evidence="8">SAF-2024a</strain>
        <tissue evidence="8">Leaf</tissue>
    </source>
</reference>
<evidence type="ECO:0000256" key="1">
    <source>
        <dbReference type="ARBA" id="ARBA00004123"/>
    </source>
</evidence>
<keyword evidence="9" id="KW-1185">Reference proteome</keyword>
<feature type="domain" description="MADS-box" evidence="7">
    <location>
        <begin position="1"/>
        <end position="47"/>
    </location>
</feature>
<dbReference type="PANTHER" id="PTHR11945:SF176">
    <property type="entry name" value="MADS-BOX TRANSCRIPTION FACTOR FAMILY PROTEIN"/>
    <property type="match status" value="1"/>
</dbReference>
<dbReference type="GO" id="GO:0005634">
    <property type="term" value="C:nucleus"/>
    <property type="evidence" value="ECO:0007669"/>
    <property type="project" value="UniProtKB-SubCell"/>
</dbReference>
<keyword evidence="3" id="KW-0238">DNA-binding</keyword>
<accession>A0ABD1ICJ4</accession>
<evidence type="ECO:0000256" key="4">
    <source>
        <dbReference type="ARBA" id="ARBA00023163"/>
    </source>
</evidence>
<comment type="caution">
    <text evidence="8">The sequence shown here is derived from an EMBL/GenBank/DDBJ whole genome shotgun (WGS) entry which is preliminary data.</text>
</comment>
<gene>
    <name evidence="8" type="ORF">AAHA92_02043</name>
</gene>